<evidence type="ECO:0000313" key="4">
    <source>
        <dbReference type="Proteomes" id="UP000094020"/>
    </source>
</evidence>
<dbReference type="EMBL" id="KI894012">
    <property type="protein sequence ID" value="OCF49299.1"/>
    <property type="molecule type" value="Genomic_DNA"/>
</dbReference>
<dbReference type="AlphaFoldDB" id="A0A1B9I191"/>
<reference evidence="2" key="1">
    <citation type="submission" date="2013-07" db="EMBL/GenBank/DDBJ databases">
        <title>The Genome Sequence of Cryptococcus pinus CBS10737.</title>
        <authorList>
            <consortium name="The Broad Institute Genome Sequencing Platform"/>
            <person name="Cuomo C."/>
            <person name="Litvintseva A."/>
            <person name="Chen Y."/>
            <person name="Heitman J."/>
            <person name="Sun S."/>
            <person name="Springer D."/>
            <person name="Dromer F."/>
            <person name="Young S.K."/>
            <person name="Zeng Q."/>
            <person name="Gargeya S."/>
            <person name="Fitzgerald M."/>
            <person name="Abouelleil A."/>
            <person name="Alvarado L."/>
            <person name="Berlin A.M."/>
            <person name="Chapman S.B."/>
            <person name="Dewar J."/>
            <person name="Goldberg J."/>
            <person name="Griggs A."/>
            <person name="Gujja S."/>
            <person name="Hansen M."/>
            <person name="Howarth C."/>
            <person name="Imamovic A."/>
            <person name="Larimer J."/>
            <person name="McCowan C."/>
            <person name="Murphy C."/>
            <person name="Pearson M."/>
            <person name="Priest M."/>
            <person name="Roberts A."/>
            <person name="Saif S."/>
            <person name="Shea T."/>
            <person name="Sykes S."/>
            <person name="Wortman J."/>
            <person name="Nusbaum C."/>
            <person name="Birren B."/>
        </authorList>
    </citation>
    <scope>NUCLEOTIDE SEQUENCE [LARGE SCALE GENOMIC DNA]</scope>
    <source>
        <strain evidence="2">CBS 10737</strain>
    </source>
</reference>
<dbReference type="RefSeq" id="XP_019010518.1">
    <property type="nucleotide sequence ID" value="XM_019156716.1"/>
</dbReference>
<reference evidence="2" key="3">
    <citation type="submission" date="2016-07" db="EMBL/GenBank/DDBJ databases">
        <title>Evolution of pathogenesis and genome organization in the Tremellales.</title>
        <authorList>
            <person name="Cuomo C."/>
            <person name="Litvintseva A."/>
            <person name="Heitman J."/>
            <person name="Chen Y."/>
            <person name="Sun S."/>
            <person name="Springer D."/>
            <person name="Dromer F."/>
            <person name="Young S."/>
            <person name="Zeng Q."/>
            <person name="Chapman S."/>
            <person name="Gujja S."/>
            <person name="Saif S."/>
            <person name="Birren B."/>
        </authorList>
    </citation>
    <scope>NUCLEOTIDE SEQUENCE</scope>
    <source>
        <strain evidence="2">CBS 10737</strain>
    </source>
</reference>
<protein>
    <submittedName>
        <fullName evidence="2">Uncharacterized protein</fullName>
    </submittedName>
</protein>
<organism evidence="2">
    <name type="scientific">Kwoniella pini CBS 10737</name>
    <dbReference type="NCBI Taxonomy" id="1296096"/>
    <lineage>
        <taxon>Eukaryota</taxon>
        <taxon>Fungi</taxon>
        <taxon>Dikarya</taxon>
        <taxon>Basidiomycota</taxon>
        <taxon>Agaricomycotina</taxon>
        <taxon>Tremellomycetes</taxon>
        <taxon>Tremellales</taxon>
        <taxon>Cryptococcaceae</taxon>
        <taxon>Kwoniella</taxon>
    </lineage>
</organism>
<reference evidence="3" key="4">
    <citation type="submission" date="2024-02" db="EMBL/GenBank/DDBJ databases">
        <title>Comparative genomics of Cryptococcus and Kwoniella reveals pathogenesis evolution and contrasting modes of karyotype evolution via chromosome fusion or intercentromeric recombination.</title>
        <authorList>
            <person name="Coelho M.A."/>
            <person name="David-Palma M."/>
            <person name="Shea T."/>
            <person name="Bowers K."/>
            <person name="McGinley-Smith S."/>
            <person name="Mohammad A.W."/>
            <person name="Gnirke A."/>
            <person name="Yurkov A.M."/>
            <person name="Nowrousian M."/>
            <person name="Sun S."/>
            <person name="Cuomo C.A."/>
            <person name="Heitman J."/>
        </authorList>
    </citation>
    <scope>NUCLEOTIDE SEQUENCE</scope>
    <source>
        <strain evidence="3">CBS 10737</strain>
    </source>
</reference>
<evidence type="ECO:0000313" key="3">
    <source>
        <dbReference type="EMBL" id="WWC72203.1"/>
    </source>
</evidence>
<evidence type="ECO:0000313" key="2">
    <source>
        <dbReference type="EMBL" id="OCF49299.1"/>
    </source>
</evidence>
<name>A0A1B9I191_9TREE</name>
<feature type="compositionally biased region" description="Polar residues" evidence="1">
    <location>
        <begin position="1"/>
        <end position="20"/>
    </location>
</feature>
<dbReference type="EMBL" id="CP144526">
    <property type="protein sequence ID" value="WWC72203.1"/>
    <property type="molecule type" value="Genomic_DNA"/>
</dbReference>
<keyword evidence="4" id="KW-1185">Reference proteome</keyword>
<sequence>MGSNNPLFAPIVSTNPNDSQINDEIEPSPHTSLPSAGRPNDFVAGNDDPLYTSIRADRRGTWPTEIDTITNDDKIQLSKESFVSINLLKRSKTITATSSFGSSQISANTLISEIQINKNISNPFPIITEKIIMDEEGNFNEIVIIDEQGNDYEEFQKEELESLHNAIITNYTFLNKYPMNKYPMNIEVEGEFENQNTFNINTNLNSQLPSDIECNNLKNFNTCVDVGCLTSIESLNPWIELWKQQKGEIKSKFNIDVESSLF</sequence>
<gene>
    <name evidence="2" type="ORF">I206_04988</name>
    <name evidence="3" type="ORF">I206_106163</name>
</gene>
<reference evidence="3" key="2">
    <citation type="submission" date="2013-07" db="EMBL/GenBank/DDBJ databases">
        <authorList>
            <consortium name="The Broad Institute Genome Sequencing Platform"/>
            <person name="Cuomo C."/>
            <person name="Litvintseva A."/>
            <person name="Chen Y."/>
            <person name="Heitman J."/>
            <person name="Sun S."/>
            <person name="Springer D."/>
            <person name="Dromer F."/>
            <person name="Young S.K."/>
            <person name="Zeng Q."/>
            <person name="Gargeya S."/>
            <person name="Fitzgerald M."/>
            <person name="Abouelleil A."/>
            <person name="Alvarado L."/>
            <person name="Berlin A.M."/>
            <person name="Chapman S.B."/>
            <person name="Dewar J."/>
            <person name="Goldberg J."/>
            <person name="Griggs A."/>
            <person name="Gujja S."/>
            <person name="Hansen M."/>
            <person name="Howarth C."/>
            <person name="Imamovic A."/>
            <person name="Larimer J."/>
            <person name="McCowan C."/>
            <person name="Murphy C."/>
            <person name="Pearson M."/>
            <person name="Priest M."/>
            <person name="Roberts A."/>
            <person name="Saif S."/>
            <person name="Shea T."/>
            <person name="Sykes S."/>
            <person name="Wortman J."/>
            <person name="Nusbaum C."/>
            <person name="Birren B."/>
        </authorList>
    </citation>
    <scope>NUCLEOTIDE SEQUENCE</scope>
    <source>
        <strain evidence="3">CBS 10737</strain>
    </source>
</reference>
<dbReference type="KEGG" id="kpin:30173357"/>
<dbReference type="GeneID" id="30173357"/>
<feature type="region of interest" description="Disordered" evidence="1">
    <location>
        <begin position="1"/>
        <end position="56"/>
    </location>
</feature>
<dbReference type="Proteomes" id="UP000094020">
    <property type="component" value="Chromosome 8"/>
</dbReference>
<proteinExistence type="predicted"/>
<evidence type="ECO:0000256" key="1">
    <source>
        <dbReference type="SAM" id="MobiDB-lite"/>
    </source>
</evidence>
<accession>A0A1B9I191</accession>